<sequence>MACEYPPSSVFRVVPSDVPNSGLRPDGKMPEIYTVGESACVTGLSSLAQRLTQDILHAHERTFSGFPMPRFIVMAHAAEFQHPDFQISQLLEKYVERRDISRGYPLSINGYLYITDPAAYGLPKGLTEEEVLNSHLRLAVRITYIVKNTDLK</sequence>
<accession>A0A8S5UGY7</accession>
<name>A0A8S5UGY7_9CAUD</name>
<evidence type="ECO:0000313" key="1">
    <source>
        <dbReference type="EMBL" id="DAF93658.1"/>
    </source>
</evidence>
<dbReference type="EMBL" id="BK016086">
    <property type="protein sequence ID" value="DAF93658.1"/>
    <property type="molecule type" value="Genomic_DNA"/>
</dbReference>
<reference evidence="1" key="1">
    <citation type="journal article" date="2021" name="Proc. Natl. Acad. Sci. U.S.A.">
        <title>A Catalog of Tens of Thousands of Viruses from Human Metagenomes Reveals Hidden Associations with Chronic Diseases.</title>
        <authorList>
            <person name="Tisza M.J."/>
            <person name="Buck C.B."/>
        </authorList>
    </citation>
    <scope>NUCLEOTIDE SEQUENCE</scope>
    <source>
        <strain evidence="1">Ctshb19</strain>
    </source>
</reference>
<organism evidence="1">
    <name type="scientific">Myoviridae sp. ctshb19</name>
    <dbReference type="NCBI Taxonomy" id="2825194"/>
    <lineage>
        <taxon>Viruses</taxon>
        <taxon>Duplodnaviria</taxon>
        <taxon>Heunggongvirae</taxon>
        <taxon>Uroviricota</taxon>
        <taxon>Caudoviricetes</taxon>
    </lineage>
</organism>
<proteinExistence type="predicted"/>
<protein>
    <submittedName>
        <fullName evidence="1">Uncharacterized protein</fullName>
    </submittedName>
</protein>